<dbReference type="AlphaFoldDB" id="A0A437A7K2"/>
<accession>A0A437A7K2</accession>
<dbReference type="RefSeq" id="XP_067492685.1">
    <property type="nucleotide sequence ID" value="XM_067634636.1"/>
</dbReference>
<organism evidence="2 3">
    <name type="scientific">Arthrobotrys flagrans</name>
    <name type="common">Nematode-trapping fungus</name>
    <name type="synonym">Trichothecium flagrans</name>
    <dbReference type="NCBI Taxonomy" id="97331"/>
    <lineage>
        <taxon>Eukaryota</taxon>
        <taxon>Fungi</taxon>
        <taxon>Dikarya</taxon>
        <taxon>Ascomycota</taxon>
        <taxon>Pezizomycotina</taxon>
        <taxon>Orbiliomycetes</taxon>
        <taxon>Orbiliales</taxon>
        <taxon>Orbiliaceae</taxon>
        <taxon>Arthrobotrys</taxon>
    </lineage>
</organism>
<dbReference type="VEuPathDB" id="FungiDB:DFL_005384"/>
<evidence type="ECO:0000313" key="2">
    <source>
        <dbReference type="EMBL" id="RVD87141.1"/>
    </source>
</evidence>
<dbReference type="Proteomes" id="UP000283090">
    <property type="component" value="Unassembled WGS sequence"/>
</dbReference>
<dbReference type="GeneID" id="93587695"/>
<name>A0A437A7K2_ARTFL</name>
<evidence type="ECO:0000313" key="3">
    <source>
        <dbReference type="Proteomes" id="UP000283090"/>
    </source>
</evidence>
<feature type="region of interest" description="Disordered" evidence="1">
    <location>
        <begin position="302"/>
        <end position="343"/>
    </location>
</feature>
<feature type="compositionally biased region" description="Polar residues" evidence="1">
    <location>
        <begin position="307"/>
        <end position="326"/>
    </location>
</feature>
<dbReference type="EMBL" id="SAEB01000006">
    <property type="protein sequence ID" value="RVD87141.1"/>
    <property type="molecule type" value="Genomic_DNA"/>
</dbReference>
<proteinExistence type="predicted"/>
<keyword evidence="3" id="KW-1185">Reference proteome</keyword>
<comment type="caution">
    <text evidence="2">The sequence shown here is derived from an EMBL/GenBank/DDBJ whole genome shotgun (WGS) entry which is preliminary data.</text>
</comment>
<dbReference type="OrthoDB" id="5342538at2759"/>
<protein>
    <submittedName>
        <fullName evidence="2">Uncharacterized protein</fullName>
    </submittedName>
</protein>
<sequence length="343" mass="37811">MRHREKRAAQRKERAKAKLALKTGATEIPNGSVQLTVRQRPVHSKLTEQTSLSEIWEKERQKGKGNKSARAKDSADEISHRDLTFPIPTHLGNVTNASLGNANPKYSWISYDALLDAVLTLSPGLAVGILKLKEVRRLRDAYIHCLVKEGLQKGDLVYYRTNGAIRIKKTEWAEKLHALRIKRDILNCYSVNRETEDIMFDYKLAAKIFGGHEFPTDTRVPGIPWVLSRANSLTLYRKSSDKHDRDKEMMAEEIARGGGFTALAASDTSEETPGASVDPRVVDAASAPNTTNQQVAAEAVDGVVGTEDQNSSQVAGTAESNSTIPSTPSPEALLDGGYEYLRK</sequence>
<evidence type="ECO:0000256" key="1">
    <source>
        <dbReference type="SAM" id="MobiDB-lite"/>
    </source>
</evidence>
<gene>
    <name evidence="2" type="ORF">DFL_005384</name>
</gene>
<reference evidence="2 3" key="1">
    <citation type="submission" date="2019-01" db="EMBL/GenBank/DDBJ databases">
        <title>Intercellular communication is required for trap formation in the nematode-trapping fungus Duddingtonia flagrans.</title>
        <authorList>
            <person name="Youssar L."/>
            <person name="Wernet V."/>
            <person name="Hensel N."/>
            <person name="Hildebrandt H.-G."/>
            <person name="Fischer R."/>
        </authorList>
    </citation>
    <scope>NUCLEOTIDE SEQUENCE [LARGE SCALE GENOMIC DNA]</scope>
    <source>
        <strain evidence="2 3">CBS H-5679</strain>
    </source>
</reference>